<reference evidence="4" key="1">
    <citation type="submission" date="2017-02" db="UniProtKB">
        <authorList>
            <consortium name="WormBaseParasite"/>
        </authorList>
    </citation>
    <scope>IDENTIFICATION</scope>
</reference>
<gene>
    <name evidence="2" type="ORF">ASIM_LOCUS13005</name>
</gene>
<evidence type="ECO:0000256" key="1">
    <source>
        <dbReference type="SAM" id="MobiDB-lite"/>
    </source>
</evidence>
<keyword evidence="3" id="KW-1185">Reference proteome</keyword>
<dbReference type="EMBL" id="UYRR01031293">
    <property type="protein sequence ID" value="VDK48676.1"/>
    <property type="molecule type" value="Genomic_DNA"/>
</dbReference>
<evidence type="ECO:0000313" key="2">
    <source>
        <dbReference type="EMBL" id="VDK48676.1"/>
    </source>
</evidence>
<dbReference type="AlphaFoldDB" id="A0A0M3JYP3"/>
<feature type="compositionally biased region" description="Polar residues" evidence="1">
    <location>
        <begin position="94"/>
        <end position="123"/>
    </location>
</feature>
<proteinExistence type="predicted"/>
<protein>
    <submittedName>
        <fullName evidence="2 4">Uncharacterized protein</fullName>
    </submittedName>
</protein>
<name>A0A0M3JYP3_ANISI</name>
<evidence type="ECO:0000313" key="3">
    <source>
        <dbReference type="Proteomes" id="UP000267096"/>
    </source>
</evidence>
<organism evidence="4">
    <name type="scientific">Anisakis simplex</name>
    <name type="common">Herring worm</name>
    <dbReference type="NCBI Taxonomy" id="6269"/>
    <lineage>
        <taxon>Eukaryota</taxon>
        <taxon>Metazoa</taxon>
        <taxon>Ecdysozoa</taxon>
        <taxon>Nematoda</taxon>
        <taxon>Chromadorea</taxon>
        <taxon>Rhabditida</taxon>
        <taxon>Spirurina</taxon>
        <taxon>Ascaridomorpha</taxon>
        <taxon>Ascaridoidea</taxon>
        <taxon>Anisakidae</taxon>
        <taxon>Anisakis</taxon>
        <taxon>Anisakis simplex complex</taxon>
    </lineage>
</organism>
<dbReference type="Proteomes" id="UP000267096">
    <property type="component" value="Unassembled WGS sequence"/>
</dbReference>
<evidence type="ECO:0000313" key="4">
    <source>
        <dbReference type="WBParaSite" id="ASIM_0001357701-mRNA-1"/>
    </source>
</evidence>
<reference evidence="2 3" key="2">
    <citation type="submission" date="2018-11" db="EMBL/GenBank/DDBJ databases">
        <authorList>
            <consortium name="Pathogen Informatics"/>
        </authorList>
    </citation>
    <scope>NUCLEOTIDE SEQUENCE [LARGE SCALE GENOMIC DNA]</scope>
</reference>
<sequence>MSGCKKRTSADGLEASIFQAIKNVELTLQGSDKRNHVSKVIHTSSAVVTGSSGHYESLEREKNDDDDYLCKQNNFFVSQSSQSSEEHNHKIPFLSSNQQGQQHSSVLTPNQINTNGTQSTKLT</sequence>
<feature type="region of interest" description="Disordered" evidence="1">
    <location>
        <begin position="79"/>
        <end position="123"/>
    </location>
</feature>
<accession>A0A0M3JYP3</accession>
<dbReference type="WBParaSite" id="ASIM_0001357701-mRNA-1">
    <property type="protein sequence ID" value="ASIM_0001357701-mRNA-1"/>
    <property type="gene ID" value="ASIM_0001357701"/>
</dbReference>